<feature type="compositionally biased region" description="Low complexity" evidence="13">
    <location>
        <begin position="559"/>
        <end position="571"/>
    </location>
</feature>
<dbReference type="SMART" id="SM00248">
    <property type="entry name" value="ANK"/>
    <property type="match status" value="3"/>
</dbReference>
<dbReference type="GO" id="GO:0005634">
    <property type="term" value="C:nucleus"/>
    <property type="evidence" value="ECO:0007669"/>
    <property type="project" value="UniProtKB-SubCell"/>
</dbReference>
<comment type="caution">
    <text evidence="15">The sequence shown here is derived from an EMBL/GenBank/DDBJ whole genome shotgun (WGS) entry which is preliminary data.</text>
</comment>
<dbReference type="Gene3D" id="1.25.40.20">
    <property type="entry name" value="Ankyrin repeat-containing domain"/>
    <property type="match status" value="1"/>
</dbReference>
<dbReference type="PANTHER" id="PTHR24117:SF6">
    <property type="entry name" value="BCL-6 COREPRESSOR-LIKE PROTEIN 1"/>
    <property type="match status" value="1"/>
</dbReference>
<evidence type="ECO:0000256" key="11">
    <source>
        <dbReference type="ARBA" id="ARBA00034703"/>
    </source>
</evidence>
<dbReference type="FunFam" id="1.25.40.20:FF:000032">
    <property type="entry name" value="BCL-6 corepressor isoform X1"/>
    <property type="match status" value="1"/>
</dbReference>
<evidence type="ECO:0000256" key="8">
    <source>
        <dbReference type="ARBA" id="ARBA00023015"/>
    </source>
</evidence>
<evidence type="ECO:0000259" key="14">
    <source>
        <dbReference type="Pfam" id="PF16553"/>
    </source>
</evidence>
<feature type="region of interest" description="Disordered" evidence="13">
    <location>
        <begin position="707"/>
        <end position="793"/>
    </location>
</feature>
<dbReference type="InterPro" id="IPR047144">
    <property type="entry name" value="BCOR-like"/>
</dbReference>
<comment type="similarity">
    <text evidence="11">Belongs to the BCOR family.</text>
</comment>
<keyword evidence="12" id="KW-0040">ANK repeat</keyword>
<evidence type="ECO:0000256" key="3">
    <source>
        <dbReference type="ARBA" id="ARBA00022499"/>
    </source>
</evidence>
<feature type="compositionally biased region" description="Basic and acidic residues" evidence="13">
    <location>
        <begin position="1915"/>
        <end position="1928"/>
    </location>
</feature>
<feature type="compositionally biased region" description="Basic residues" evidence="13">
    <location>
        <begin position="136"/>
        <end position="154"/>
    </location>
</feature>
<feature type="repeat" description="ANK" evidence="12">
    <location>
        <begin position="2172"/>
        <end position="2204"/>
    </location>
</feature>
<dbReference type="InterPro" id="IPR002110">
    <property type="entry name" value="Ankyrin_rpt"/>
</dbReference>
<evidence type="ECO:0000256" key="1">
    <source>
        <dbReference type="ARBA" id="ARBA00004123"/>
    </source>
</evidence>
<feature type="non-terminal residue" evidence="15">
    <location>
        <position position="1"/>
    </location>
</feature>
<feature type="compositionally biased region" description="Basic and acidic residues" evidence="13">
    <location>
        <begin position="1996"/>
        <end position="2007"/>
    </location>
</feature>
<feature type="compositionally biased region" description="Polar residues" evidence="13">
    <location>
        <begin position="1413"/>
        <end position="1424"/>
    </location>
</feature>
<dbReference type="Pfam" id="PF16553">
    <property type="entry name" value="PUFD"/>
    <property type="match status" value="1"/>
</dbReference>
<dbReference type="OrthoDB" id="3666223at2759"/>
<dbReference type="InterPro" id="IPR032365">
    <property type="entry name" value="PUFD"/>
</dbReference>
<dbReference type="PROSITE" id="PS50088">
    <property type="entry name" value="ANK_REPEAT"/>
    <property type="match status" value="1"/>
</dbReference>
<feature type="region of interest" description="Disordered" evidence="13">
    <location>
        <begin position="76"/>
        <end position="165"/>
    </location>
</feature>
<dbReference type="SUPFAM" id="SSF48403">
    <property type="entry name" value="Ankyrin repeat"/>
    <property type="match status" value="1"/>
</dbReference>
<evidence type="ECO:0000256" key="10">
    <source>
        <dbReference type="ARBA" id="ARBA00023242"/>
    </source>
</evidence>
<feature type="compositionally biased region" description="Basic residues" evidence="13">
    <location>
        <begin position="1972"/>
        <end position="1983"/>
    </location>
</feature>
<dbReference type="EMBL" id="JAGFMF010011408">
    <property type="protein sequence ID" value="KAG8523416.1"/>
    <property type="molecule type" value="Genomic_DNA"/>
</dbReference>
<dbReference type="Proteomes" id="UP000700334">
    <property type="component" value="Unassembled WGS sequence"/>
</dbReference>
<evidence type="ECO:0000256" key="7">
    <source>
        <dbReference type="ARBA" id="ARBA00022853"/>
    </source>
</evidence>
<dbReference type="FunFam" id="3.10.260.40:FF:000001">
    <property type="entry name" value="BCL-6 corepressor isoform X2"/>
    <property type="match status" value="1"/>
</dbReference>
<keyword evidence="5" id="KW-0677">Repeat</keyword>
<keyword evidence="9" id="KW-0804">Transcription</keyword>
<evidence type="ECO:0000256" key="5">
    <source>
        <dbReference type="ARBA" id="ARBA00022737"/>
    </source>
</evidence>
<feature type="compositionally biased region" description="Basic and acidic residues" evidence="13">
    <location>
        <begin position="1839"/>
        <end position="1857"/>
    </location>
</feature>
<keyword evidence="16" id="KW-1185">Reference proteome</keyword>
<feature type="compositionally biased region" description="Acidic residues" evidence="13">
    <location>
        <begin position="1958"/>
        <end position="1968"/>
    </location>
</feature>
<feature type="compositionally biased region" description="Polar residues" evidence="13">
    <location>
        <begin position="783"/>
        <end position="793"/>
    </location>
</feature>
<feature type="region of interest" description="Disordered" evidence="13">
    <location>
        <begin position="1576"/>
        <end position="1611"/>
    </location>
</feature>
<dbReference type="PANTHER" id="PTHR24117">
    <property type="entry name" value="AGAP007537-PB"/>
    <property type="match status" value="1"/>
</dbReference>
<evidence type="ECO:0000256" key="9">
    <source>
        <dbReference type="ARBA" id="ARBA00023163"/>
    </source>
</evidence>
<dbReference type="GO" id="GO:0003714">
    <property type="term" value="F:transcription corepressor activity"/>
    <property type="evidence" value="ECO:0007669"/>
    <property type="project" value="TreeGrafter"/>
</dbReference>
<comment type="subcellular location">
    <subcellularLocation>
        <location evidence="1">Nucleus</location>
    </subcellularLocation>
</comment>
<feature type="compositionally biased region" description="Basic and acidic residues" evidence="13">
    <location>
        <begin position="724"/>
        <end position="735"/>
    </location>
</feature>
<feature type="region of interest" description="Disordered" evidence="13">
    <location>
        <begin position="184"/>
        <end position="209"/>
    </location>
</feature>
<feature type="region of interest" description="Disordered" evidence="13">
    <location>
        <begin position="1955"/>
        <end position="2128"/>
    </location>
</feature>
<organism evidence="15 16">
    <name type="scientific">Galemys pyrenaicus</name>
    <name type="common">Iberian desman</name>
    <name type="synonym">Pyrenean desman</name>
    <dbReference type="NCBI Taxonomy" id="202257"/>
    <lineage>
        <taxon>Eukaryota</taxon>
        <taxon>Metazoa</taxon>
        <taxon>Chordata</taxon>
        <taxon>Craniata</taxon>
        <taxon>Vertebrata</taxon>
        <taxon>Euteleostomi</taxon>
        <taxon>Mammalia</taxon>
        <taxon>Eutheria</taxon>
        <taxon>Laurasiatheria</taxon>
        <taxon>Eulipotyphla</taxon>
        <taxon>Talpidae</taxon>
        <taxon>Galemys</taxon>
    </lineage>
</organism>
<proteinExistence type="inferred from homology"/>
<feature type="region of interest" description="Disordered" evidence="13">
    <location>
        <begin position="1170"/>
        <end position="1287"/>
    </location>
</feature>
<feature type="region of interest" description="Disordered" evidence="13">
    <location>
        <begin position="1752"/>
        <end position="1934"/>
    </location>
</feature>
<feature type="compositionally biased region" description="Low complexity" evidence="13">
    <location>
        <begin position="484"/>
        <end position="500"/>
    </location>
</feature>
<protein>
    <submittedName>
        <fullName evidence="15">BCL-6 corepressor-like protein 1</fullName>
    </submittedName>
</protein>
<dbReference type="CDD" id="cd14260">
    <property type="entry name" value="PUFD_like_1"/>
    <property type="match status" value="1"/>
</dbReference>
<feature type="compositionally biased region" description="Basic and acidic residues" evidence="13">
    <location>
        <begin position="192"/>
        <end position="205"/>
    </location>
</feature>
<keyword evidence="10" id="KW-0539">Nucleus</keyword>
<feature type="region of interest" description="Disordered" evidence="13">
    <location>
        <begin position="1395"/>
        <end position="1424"/>
    </location>
</feature>
<gene>
    <name evidence="15" type="ORF">J0S82_002281</name>
</gene>
<feature type="compositionally biased region" description="Basic residues" evidence="13">
    <location>
        <begin position="1820"/>
        <end position="1829"/>
    </location>
</feature>
<dbReference type="InterPro" id="IPR038227">
    <property type="entry name" value="PUFD_som_sf"/>
</dbReference>
<dbReference type="Gene3D" id="3.10.260.40">
    <property type="entry name" value="BCL-6 corepressor, PCGF1 binding domain"/>
    <property type="match status" value="1"/>
</dbReference>
<feature type="region of interest" description="Disordered" evidence="13">
    <location>
        <begin position="1515"/>
        <end position="1544"/>
    </location>
</feature>
<evidence type="ECO:0000256" key="4">
    <source>
        <dbReference type="ARBA" id="ARBA00022553"/>
    </source>
</evidence>
<dbReference type="Pfam" id="PF12796">
    <property type="entry name" value="Ank_2"/>
    <property type="match status" value="1"/>
</dbReference>
<feature type="compositionally biased region" description="Polar residues" evidence="13">
    <location>
        <begin position="1229"/>
        <end position="1241"/>
    </location>
</feature>
<evidence type="ECO:0000256" key="6">
    <source>
        <dbReference type="ARBA" id="ARBA00022843"/>
    </source>
</evidence>
<dbReference type="GO" id="GO:0000122">
    <property type="term" value="P:negative regulation of transcription by RNA polymerase II"/>
    <property type="evidence" value="ECO:0007669"/>
    <property type="project" value="TreeGrafter"/>
</dbReference>
<feature type="compositionally biased region" description="Polar residues" evidence="13">
    <location>
        <begin position="2083"/>
        <end position="2093"/>
    </location>
</feature>
<feature type="compositionally biased region" description="Basic and acidic residues" evidence="13">
    <location>
        <begin position="523"/>
        <end position="532"/>
    </location>
</feature>
<sequence>PRPGEFGPWRHPPFLAPFEPIAPLRVLSLRAPRMPGIHRARVGEMRRQLFGSPGWGIGHPKMDFLHAARRGRLALRPPTSATRLSEENAETPGSPTPPPRRAASSRFPLRPRPGLGPSPSPRRGGLPATCPLPSPHAKRDRGGRKPSARPHRPCAPRGDSPSKQLAYSGRLRLPSMHFQAPSYLGAAAPGSERPEETGKGEERRHSGLIPVSRVHAAGVVPDVGLAVYTKDIPRPRFELAYREQLGGQRGEYPYGVDPDSPLPLSFGASECSELMNKANNGTGRILGRGQPQGKLEQEVVAITHSRPALAATAGATALIRPAPNTRPAQSADVDWDSFWGCPKRKSFPPPQAGAKGFAAQFGGLLISSPFPWGSRLPGDCKAESLATSGSKEDHTCCYVHLSRSSLERLLAPTLPPPAQIAPRPGGGMPFEGGPRGLQLGRLPRRHLSHFGARIGAAPAGSLSAGAPEPCTEVSQAVAAAAAASGRGADAKGSPVPGQRAAARRSRPGGGGRRGVEPPTRGGTNREDRDGEPRGPGAWRTRCWEKEGGVGPATGLVGLAPRGSASGQSPAGAPGGPRRDREVNCTVEGTLLIGVPRRRRLGQRDVQGTAGRSRPHLDWGFRVTEVQEMFVRSYVEVKGWRPTVQAAPRYSGVHDWASSDRIRMCGINEERRAPLSDEESTTGDCQHFGSQEFCVSSSFSKVELTAVGSGSNARGADPDGSATEKLGHKAEDKPDDPQSQMDYAGNGAEAEGILVPLSSPGDGLQVPAPDSTEAGNSRADGSWTPLSTQMSKQVDCSPTGVKALDSRHSVGEKNTFILATLGTGVPVEGSLPLVTTNFSPLPAPICPPAPGSASVPPSVPDPFQVPLSVPAPVPHSGLVPVQVATSVSAPSPPLAPVPALAQAPPSVPTLISDSTPLSVSASVLVPVPASAPPSGPVPLSAPAPAPLSVPVSAPPLALIQAPVPPSAPTLVLAPVPTPVLAPMPASTPPAAPAPPAVPMPTPTPSSGPPSTPTLIPAFAPTPVPAPTPAPIFTPAPTPMPAATPTAIPTSAPIPASFSLSRVCFPAAQAPAMQKVPLSFQPGTVLTPSQPLVYIPPPSCGQPLSVATLPTTLGVSSTLTLPVLPSYLQDRCLPGVLASPELRSYPYAFSVARPLTSDSKLVSLEVNRLPCASPSGSTSTQPAPDGVPGPLTDTSLSTASAKALPTPQPLLPVPSVSSAPPHPAKMPGGAEQQTEGTSVTFSPLKSPPQLEREMASPPECSEMPLDLSSKSNRQKLPLPNQRKTPPMPVLTPVHTSSKALLSTVLSRSQRTTQAAGSNVTSCLGSTSSPFVIFPEIVRNGDPSTWVKNSTALISTIPGTYVGVANPVPASLLLNKDPNLGLNRDPRHLPKQEPISIIDQGEPKSTGATCGKKGSQAGTEGQPSTVKRYTPARIAPGLPGCQTKELSVWKPAGPANIYPRCSVNGKPTSTQVLPVGWSPYHQASLLSIGISSAGQLTPSQGVPVRPTSVVSEFSGVPSLGPSEAMHGLPEGQPRPGGPFAPEQDTGTKNKTCRIAAKPYEEQVNPVLLTLSPQTGTLALSVKPSSGDIRMNQGPEESESHLCPDSSPKMEASQGACGLKLAGDTKPKNQVLATYMSHELVLATPQNLRKIPELPLLPHDSRPKELILDVVPSSKRGSSTELSQLGNQVDLGRVKMEKVDGDVVFNLATCFRADGLPGTPQRGPAEVRNKTGQARVKQESVGVFACKNKWQPDSVVTDGVTESLPPKKMKCGKEKEGEEQQPQAKVIARSSHGPKCRKLPSDPQEPTKKSPRGASDSGKEHNGVRVKHKHRKPTKPESQSPGKRADGHEEGSLEKKAKSSFRDFIPVVLSTRTRSQSGSICSSFAGMADSDMGSQEVFPTEEEEEVTPTPAKRRKVRKAQRDTQYRSHHAQDKTLLSQGRRHLWRTREIPWRTEAARQMWDTNEEEEEDEEEGLMKRKKRRRQKSRKYQTGEYLTEQEEEQRRKGRADLKARKQKASSQNSEHRLRNRNIPLPNKAQGISDSPNGFLPNNLEEPACLENSEKPSGKRKCKTKHMSTISEETKGKGRWNQQKTRSPKSLTPMKPTESCTPSKSRSAGLEEASESPTARQIPPEARRLIVNKNAGETLLQRAARLGYKDVVLYCLQKDSEDVNHRDNAGYTALHEACSRGWTDILNILLEHGANVNCIHDAVVNDNLETMWLLLSYGADPTLATYSGQTAMKLASSDTMKRFLSDHLSDLQGRAEGDPGVSWDFYSSSVLEEKDGFACDLLHNPPGNSDQEGDDGEEDDFMFEFSDKPLLPCYNLQVSVSRGPCNWFLFTDVLKRLKLSSRIFQARFPHFEIATLPKAEFYRQVASSQLLTPAERPGGLDTTSALGSSETVELVQYEPELIRLLGSEVEFQSWNIHPPPTSHVFPPPSTRLQNEAIIRTNKKPPYQCQH</sequence>
<name>A0A8J6DWK1_GALPY</name>
<feature type="compositionally biased region" description="Polar residues" evidence="13">
    <location>
        <begin position="1866"/>
        <end position="1878"/>
    </location>
</feature>
<evidence type="ECO:0000313" key="15">
    <source>
        <dbReference type="EMBL" id="KAG8523416.1"/>
    </source>
</evidence>
<feature type="domain" description="BCL-6 corepressor PCGF1 binding" evidence="14">
    <location>
        <begin position="2301"/>
        <end position="2417"/>
    </location>
</feature>
<keyword evidence="7" id="KW-0156">Chromatin regulator</keyword>
<feature type="compositionally biased region" description="Pro residues" evidence="13">
    <location>
        <begin position="110"/>
        <end position="120"/>
    </location>
</feature>
<reference evidence="15" key="1">
    <citation type="journal article" date="2021" name="Evol. Appl.">
        <title>The genome of the Pyrenean desman and the effects of bottlenecks and inbreeding on the genomic landscape of an endangered species.</title>
        <authorList>
            <person name="Escoda L."/>
            <person name="Castresana J."/>
        </authorList>
    </citation>
    <scope>NUCLEOTIDE SEQUENCE</scope>
    <source>
        <strain evidence="15">IBE-C5619</strain>
    </source>
</reference>
<keyword evidence="3" id="KW-1017">Isopeptide bond</keyword>
<keyword evidence="2" id="KW-0678">Repressor</keyword>
<feature type="region of interest" description="Disordered" evidence="13">
    <location>
        <begin position="484"/>
        <end position="581"/>
    </location>
</feature>
<evidence type="ECO:0000256" key="2">
    <source>
        <dbReference type="ARBA" id="ARBA00022491"/>
    </source>
</evidence>
<accession>A0A8J6DWK1</accession>
<evidence type="ECO:0000256" key="12">
    <source>
        <dbReference type="PROSITE-ProRule" id="PRU00023"/>
    </source>
</evidence>
<evidence type="ECO:0000256" key="13">
    <source>
        <dbReference type="SAM" id="MobiDB-lite"/>
    </source>
</evidence>
<keyword evidence="4" id="KW-0597">Phosphoprotein</keyword>
<keyword evidence="8" id="KW-0805">Transcription regulation</keyword>
<dbReference type="PROSITE" id="PS50297">
    <property type="entry name" value="ANK_REP_REGION"/>
    <property type="match status" value="1"/>
</dbReference>
<feature type="region of interest" description="Disordered" evidence="13">
    <location>
        <begin position="985"/>
        <end position="1009"/>
    </location>
</feature>
<keyword evidence="6" id="KW-0832">Ubl conjugation</keyword>
<dbReference type="GO" id="GO:0006325">
    <property type="term" value="P:chromatin organization"/>
    <property type="evidence" value="ECO:0007669"/>
    <property type="project" value="UniProtKB-KW"/>
</dbReference>
<dbReference type="InterPro" id="IPR036770">
    <property type="entry name" value="Ankyrin_rpt-contain_sf"/>
</dbReference>
<evidence type="ECO:0000313" key="16">
    <source>
        <dbReference type="Proteomes" id="UP000700334"/>
    </source>
</evidence>